<keyword evidence="3" id="KW-1185">Reference proteome</keyword>
<organism evidence="2 3">
    <name type="scientific">Ornithinicoccus hortensis</name>
    <dbReference type="NCBI Taxonomy" id="82346"/>
    <lineage>
        <taxon>Bacteria</taxon>
        <taxon>Bacillati</taxon>
        <taxon>Actinomycetota</taxon>
        <taxon>Actinomycetes</taxon>
        <taxon>Micrococcales</taxon>
        <taxon>Intrasporangiaceae</taxon>
        <taxon>Ornithinicoccus</taxon>
    </lineage>
</organism>
<reference evidence="2 3" key="1">
    <citation type="submission" date="2019-06" db="EMBL/GenBank/DDBJ databases">
        <title>Sequencing the genomes of 1000 actinobacteria strains.</title>
        <authorList>
            <person name="Klenk H.-P."/>
        </authorList>
    </citation>
    <scope>NUCLEOTIDE SEQUENCE [LARGE SCALE GENOMIC DNA]</scope>
    <source>
        <strain evidence="2 3">DSM 12335</strain>
    </source>
</reference>
<dbReference type="OrthoDB" id="5192391at2"/>
<protein>
    <recommendedName>
        <fullName evidence="1">SAF domain-containing protein</fullName>
    </recommendedName>
</protein>
<dbReference type="Proteomes" id="UP000319516">
    <property type="component" value="Unassembled WGS sequence"/>
</dbReference>
<evidence type="ECO:0000259" key="1">
    <source>
        <dbReference type="SMART" id="SM00858"/>
    </source>
</evidence>
<dbReference type="AlphaFoldDB" id="A0A542YQH4"/>
<dbReference type="CDD" id="cd11614">
    <property type="entry name" value="SAF_CpaB_FlgA_like"/>
    <property type="match status" value="1"/>
</dbReference>
<accession>A0A542YQH4</accession>
<evidence type="ECO:0000313" key="2">
    <source>
        <dbReference type="EMBL" id="TQL50350.1"/>
    </source>
</evidence>
<sequence length="221" mass="22681">MAAEEQARKARRLQVPGWRDARLLVGALLVLLSVAGGARLVAALDDTTPVYAAARVLLPGEQVAAEDLTAVPVRIGEPLEHYLDGSQAVQPGTYVLRQVAAGELVPRASLGTSREVDDKTVTVPVDPTAAGTLALGDVVDLWVSRRDPESPGATYLAPELLLEQAVVAGVPTGGRALGVGVGRAAVQVVVPADAVGSVIASVDQEARVTLVPAPRSAPTGD</sequence>
<dbReference type="InterPro" id="IPR013974">
    <property type="entry name" value="SAF"/>
</dbReference>
<gene>
    <name evidence="2" type="ORF">FB467_1455</name>
</gene>
<proteinExistence type="predicted"/>
<dbReference type="SMART" id="SM00858">
    <property type="entry name" value="SAF"/>
    <property type="match status" value="1"/>
</dbReference>
<name>A0A542YQH4_9MICO</name>
<dbReference type="EMBL" id="VFOP01000001">
    <property type="protein sequence ID" value="TQL50350.1"/>
    <property type="molecule type" value="Genomic_DNA"/>
</dbReference>
<comment type="caution">
    <text evidence="2">The sequence shown here is derived from an EMBL/GenBank/DDBJ whole genome shotgun (WGS) entry which is preliminary data.</text>
</comment>
<feature type="domain" description="SAF" evidence="1">
    <location>
        <begin position="48"/>
        <end position="111"/>
    </location>
</feature>
<evidence type="ECO:0000313" key="3">
    <source>
        <dbReference type="Proteomes" id="UP000319516"/>
    </source>
</evidence>
<dbReference type="RefSeq" id="WP_141784495.1">
    <property type="nucleotide sequence ID" value="NZ_BAAAIK010000004.1"/>
</dbReference>